<gene>
    <name evidence="1" type="ORF">SDC9_204871</name>
</gene>
<accession>A0A645J196</accession>
<sequence>MHGAVEVFGGNKDIPAWRVGHFGMFRRTVHKAESAGGDRDRAGGQRADGFAAMRNPPGASLDLAVENPLQTLLFLFSHDSLLSEARKWWYIMPNTAGNRPGFRRFAYKITPDARLCNPKNGRSG</sequence>
<protein>
    <submittedName>
        <fullName evidence="1">Uncharacterized protein</fullName>
    </submittedName>
</protein>
<proteinExistence type="predicted"/>
<reference evidence="1" key="1">
    <citation type="submission" date="2019-08" db="EMBL/GenBank/DDBJ databases">
        <authorList>
            <person name="Kucharzyk K."/>
            <person name="Murdoch R.W."/>
            <person name="Higgins S."/>
            <person name="Loffler F."/>
        </authorList>
    </citation>
    <scope>NUCLEOTIDE SEQUENCE</scope>
</reference>
<organism evidence="1">
    <name type="scientific">bioreactor metagenome</name>
    <dbReference type="NCBI Taxonomy" id="1076179"/>
    <lineage>
        <taxon>unclassified sequences</taxon>
        <taxon>metagenomes</taxon>
        <taxon>ecological metagenomes</taxon>
    </lineage>
</organism>
<dbReference type="AlphaFoldDB" id="A0A645J196"/>
<evidence type="ECO:0000313" key="1">
    <source>
        <dbReference type="EMBL" id="MPN57177.1"/>
    </source>
</evidence>
<dbReference type="EMBL" id="VSSQ01128408">
    <property type="protein sequence ID" value="MPN57177.1"/>
    <property type="molecule type" value="Genomic_DNA"/>
</dbReference>
<name>A0A645J196_9ZZZZ</name>
<comment type="caution">
    <text evidence="1">The sequence shown here is derived from an EMBL/GenBank/DDBJ whole genome shotgun (WGS) entry which is preliminary data.</text>
</comment>